<sequence length="307" mass="34231">MKNILYMISLIVLALTGGCSKEETTVFNDYDKNWLVVEDDANDASTHARYLFFKETGIPVFANDTIGSQQRIDVFGKEYTHYEKLSMSYSLGGVQTGAPPLVQSFSYCNKADVVAALTFLREEIIPVLPQGVHVPSILLVDNMTSNAFGSYAFKGFNTVVIAQVSKITGMDAATRANYKGAILRAILTNTILDSRFNSSLDKFYAVSRKYVPNMDAYGLYIYSLTATNVKGLPDGVPITLQAIGFLGTDPRNPYYTPMSTWMDVCMYLEAAVANTQAQFKQKYGDNQRIMDKYAIMRQIMDQVNLKQ</sequence>
<gene>
    <name evidence="1" type="ORF">QE382_002349</name>
</gene>
<dbReference type="PROSITE" id="PS51257">
    <property type="entry name" value="PROKAR_LIPOPROTEIN"/>
    <property type="match status" value="1"/>
</dbReference>
<evidence type="ECO:0000313" key="2">
    <source>
        <dbReference type="Proteomes" id="UP001244640"/>
    </source>
</evidence>
<protein>
    <submittedName>
        <fullName evidence="1">Uncharacterized protein</fullName>
    </submittedName>
</protein>
<keyword evidence="2" id="KW-1185">Reference proteome</keyword>
<organism evidence="1 2">
    <name type="scientific">Sphingobacterium zeae</name>
    <dbReference type="NCBI Taxonomy" id="1776859"/>
    <lineage>
        <taxon>Bacteria</taxon>
        <taxon>Pseudomonadati</taxon>
        <taxon>Bacteroidota</taxon>
        <taxon>Sphingobacteriia</taxon>
        <taxon>Sphingobacteriales</taxon>
        <taxon>Sphingobacteriaceae</taxon>
        <taxon>Sphingobacterium</taxon>
    </lineage>
</organism>
<comment type="caution">
    <text evidence="1">The sequence shown here is derived from an EMBL/GenBank/DDBJ whole genome shotgun (WGS) entry which is preliminary data.</text>
</comment>
<reference evidence="1 2" key="1">
    <citation type="submission" date="2023-07" db="EMBL/GenBank/DDBJ databases">
        <title>Functional and genomic diversity of the sorghum phyllosphere microbiome.</title>
        <authorList>
            <person name="Shade A."/>
        </authorList>
    </citation>
    <scope>NUCLEOTIDE SEQUENCE [LARGE SCALE GENOMIC DNA]</scope>
    <source>
        <strain evidence="1 2">SORGH_AS_0892</strain>
    </source>
</reference>
<dbReference type="EMBL" id="JAUTBA010000001">
    <property type="protein sequence ID" value="MDQ1150365.1"/>
    <property type="molecule type" value="Genomic_DNA"/>
</dbReference>
<dbReference type="Proteomes" id="UP001244640">
    <property type="component" value="Unassembled WGS sequence"/>
</dbReference>
<proteinExistence type="predicted"/>
<name>A0ABU0U5X4_9SPHI</name>
<dbReference type="RefSeq" id="WP_307186026.1">
    <property type="nucleotide sequence ID" value="NZ_JAUTBA010000001.1"/>
</dbReference>
<accession>A0ABU0U5X4</accession>
<evidence type="ECO:0000313" key="1">
    <source>
        <dbReference type="EMBL" id="MDQ1150365.1"/>
    </source>
</evidence>